<dbReference type="CDD" id="cd00071">
    <property type="entry name" value="GMPK"/>
    <property type="match status" value="1"/>
</dbReference>
<keyword evidence="16" id="KW-1185">Reference proteome</keyword>
<dbReference type="InterPro" id="IPR008145">
    <property type="entry name" value="GK/Ca_channel_bsu"/>
</dbReference>
<dbReference type="PANTHER" id="PTHR23117:SF13">
    <property type="entry name" value="GUANYLATE KINASE"/>
    <property type="match status" value="1"/>
</dbReference>
<evidence type="ECO:0000313" key="16">
    <source>
        <dbReference type="Proteomes" id="UP000544222"/>
    </source>
</evidence>
<feature type="domain" description="Guanylate kinase-like" evidence="14">
    <location>
        <begin position="4"/>
        <end position="184"/>
    </location>
</feature>
<dbReference type="Gene3D" id="3.30.63.10">
    <property type="entry name" value="Guanylate Kinase phosphate binding domain"/>
    <property type="match status" value="1"/>
</dbReference>
<dbReference type="InterPro" id="IPR027417">
    <property type="entry name" value="P-loop_NTPase"/>
</dbReference>
<sequence length="189" mass="21516">MKEGKAIIFSAPSGAGKSTLINYLMQEVPSFQFSISATNRLPRGNEQNGVEYYFLSTKDFLQKIEDGEFIEYEEVYANKYYGTLKNEVENKLALGTNLFFDVDVKGGLRLKEYFGERALSVFVKPPSIEELKNRLIHRGTEPIEVIEERLKRSALELEFAPKFDIVVVNDNIFETVPKVKGLIGDFLSK</sequence>
<gene>
    <name evidence="13" type="primary">gmk</name>
    <name evidence="15" type="ORF">FHX64_000232</name>
</gene>
<proteinExistence type="inferred from homology"/>
<dbReference type="GO" id="GO:0005524">
    <property type="term" value="F:ATP binding"/>
    <property type="evidence" value="ECO:0007669"/>
    <property type="project" value="UniProtKB-UniRule"/>
</dbReference>
<dbReference type="EC" id="2.7.4.8" evidence="4 13"/>
<evidence type="ECO:0000256" key="9">
    <source>
        <dbReference type="ARBA" id="ARBA00022777"/>
    </source>
</evidence>
<comment type="caution">
    <text evidence="15">The sequence shown here is derived from an EMBL/GenBank/DDBJ whole genome shotgun (WGS) entry which is preliminary data.</text>
</comment>
<evidence type="ECO:0000256" key="12">
    <source>
        <dbReference type="ARBA" id="ARBA00048594"/>
    </source>
</evidence>
<dbReference type="PROSITE" id="PS50052">
    <property type="entry name" value="GUANYLATE_KINASE_2"/>
    <property type="match status" value="1"/>
</dbReference>
<evidence type="ECO:0000256" key="11">
    <source>
        <dbReference type="ARBA" id="ARBA00030128"/>
    </source>
</evidence>
<keyword evidence="9 13" id="KW-0418">Kinase</keyword>
<protein>
    <recommendedName>
        <fullName evidence="5 13">Guanylate kinase</fullName>
        <ecNumber evidence="4 13">2.7.4.8</ecNumber>
    </recommendedName>
    <alternativeName>
        <fullName evidence="11 13">GMP kinase</fullName>
    </alternativeName>
</protein>
<evidence type="ECO:0000256" key="3">
    <source>
        <dbReference type="ARBA" id="ARBA00005790"/>
    </source>
</evidence>
<dbReference type="GO" id="GO:0005829">
    <property type="term" value="C:cytosol"/>
    <property type="evidence" value="ECO:0007669"/>
    <property type="project" value="TreeGrafter"/>
</dbReference>
<dbReference type="FunFam" id="3.30.63.10:FF:000005">
    <property type="entry name" value="Guanylate kinase"/>
    <property type="match status" value="1"/>
</dbReference>
<reference evidence="15 16" key="1">
    <citation type="submission" date="2020-08" db="EMBL/GenBank/DDBJ databases">
        <title>Genomic Encyclopedia of Type Strains, Phase IV (KMG-IV): sequencing the most valuable type-strain genomes for metagenomic binning, comparative biology and taxonomic classification.</title>
        <authorList>
            <person name="Goeker M."/>
        </authorList>
    </citation>
    <scope>NUCLEOTIDE SEQUENCE [LARGE SCALE GENOMIC DNA]</scope>
    <source>
        <strain evidence="15 16">DSM 27471</strain>
    </source>
</reference>
<evidence type="ECO:0000256" key="7">
    <source>
        <dbReference type="ARBA" id="ARBA00022679"/>
    </source>
</evidence>
<comment type="similarity">
    <text evidence="3 13">Belongs to the guanylate kinase family.</text>
</comment>
<dbReference type="PANTHER" id="PTHR23117">
    <property type="entry name" value="GUANYLATE KINASE-RELATED"/>
    <property type="match status" value="1"/>
</dbReference>
<evidence type="ECO:0000256" key="13">
    <source>
        <dbReference type="HAMAP-Rule" id="MF_00328"/>
    </source>
</evidence>
<dbReference type="EMBL" id="JACHYB010000001">
    <property type="protein sequence ID" value="MBB3186069.1"/>
    <property type="molecule type" value="Genomic_DNA"/>
</dbReference>
<comment type="catalytic activity">
    <reaction evidence="12 13">
        <text>GMP + ATP = GDP + ADP</text>
        <dbReference type="Rhea" id="RHEA:20780"/>
        <dbReference type="ChEBI" id="CHEBI:30616"/>
        <dbReference type="ChEBI" id="CHEBI:58115"/>
        <dbReference type="ChEBI" id="CHEBI:58189"/>
        <dbReference type="ChEBI" id="CHEBI:456216"/>
        <dbReference type="EC" id="2.7.4.8"/>
    </reaction>
</comment>
<dbReference type="InterPro" id="IPR017665">
    <property type="entry name" value="Guanylate_kinase"/>
</dbReference>
<evidence type="ECO:0000256" key="2">
    <source>
        <dbReference type="ARBA" id="ARBA00004496"/>
    </source>
</evidence>
<dbReference type="Proteomes" id="UP000544222">
    <property type="component" value="Unassembled WGS sequence"/>
</dbReference>
<dbReference type="Gene3D" id="3.40.50.300">
    <property type="entry name" value="P-loop containing nucleotide triphosphate hydrolases"/>
    <property type="match status" value="1"/>
</dbReference>
<dbReference type="NCBIfam" id="TIGR03263">
    <property type="entry name" value="guanyl_kin"/>
    <property type="match status" value="1"/>
</dbReference>
<evidence type="ECO:0000256" key="8">
    <source>
        <dbReference type="ARBA" id="ARBA00022741"/>
    </source>
</evidence>
<name>A0A7W5DP90_9PORP</name>
<dbReference type="RefSeq" id="WP_183412003.1">
    <property type="nucleotide sequence ID" value="NZ_JACHYB010000001.1"/>
</dbReference>
<feature type="binding site" evidence="13">
    <location>
        <begin position="11"/>
        <end position="18"/>
    </location>
    <ligand>
        <name>ATP</name>
        <dbReference type="ChEBI" id="CHEBI:30616"/>
    </ligand>
</feature>
<keyword evidence="10 13" id="KW-0067">ATP-binding</keyword>
<keyword evidence="7 13" id="KW-0808">Transferase</keyword>
<dbReference type="SUPFAM" id="SSF52540">
    <property type="entry name" value="P-loop containing nucleoside triphosphate hydrolases"/>
    <property type="match status" value="1"/>
</dbReference>
<evidence type="ECO:0000259" key="14">
    <source>
        <dbReference type="PROSITE" id="PS50052"/>
    </source>
</evidence>
<evidence type="ECO:0000256" key="5">
    <source>
        <dbReference type="ARBA" id="ARBA00016296"/>
    </source>
</evidence>
<dbReference type="HAMAP" id="MF_00328">
    <property type="entry name" value="Guanylate_kinase"/>
    <property type="match status" value="1"/>
</dbReference>
<comment type="subcellular location">
    <subcellularLocation>
        <location evidence="2 13">Cytoplasm</location>
    </subcellularLocation>
</comment>
<dbReference type="InterPro" id="IPR008144">
    <property type="entry name" value="Guanylate_kin-like_dom"/>
</dbReference>
<organism evidence="15 16">
    <name type="scientific">Microbacter margulisiae</name>
    <dbReference type="NCBI Taxonomy" id="1350067"/>
    <lineage>
        <taxon>Bacteria</taxon>
        <taxon>Pseudomonadati</taxon>
        <taxon>Bacteroidota</taxon>
        <taxon>Bacteroidia</taxon>
        <taxon>Bacteroidales</taxon>
        <taxon>Porphyromonadaceae</taxon>
        <taxon>Microbacter</taxon>
    </lineage>
</organism>
<dbReference type="GO" id="GO:0004385">
    <property type="term" value="F:GMP kinase activity"/>
    <property type="evidence" value="ECO:0007669"/>
    <property type="project" value="UniProtKB-UniRule"/>
</dbReference>
<evidence type="ECO:0000256" key="10">
    <source>
        <dbReference type="ARBA" id="ARBA00022840"/>
    </source>
</evidence>
<evidence type="ECO:0000256" key="4">
    <source>
        <dbReference type="ARBA" id="ARBA00012961"/>
    </source>
</evidence>
<comment type="function">
    <text evidence="1 13">Essential for recycling GMP and indirectly, cGMP.</text>
</comment>
<dbReference type="AlphaFoldDB" id="A0A7W5DP90"/>
<accession>A0A7W5DP90</accession>
<evidence type="ECO:0000313" key="15">
    <source>
        <dbReference type="EMBL" id="MBB3186069.1"/>
    </source>
</evidence>
<dbReference type="SMART" id="SM00072">
    <property type="entry name" value="GuKc"/>
    <property type="match status" value="1"/>
</dbReference>
<evidence type="ECO:0000256" key="1">
    <source>
        <dbReference type="ARBA" id="ARBA00003531"/>
    </source>
</evidence>
<keyword evidence="8 13" id="KW-0547">Nucleotide-binding</keyword>
<dbReference type="Pfam" id="PF00625">
    <property type="entry name" value="Guanylate_kin"/>
    <property type="match status" value="1"/>
</dbReference>
<keyword evidence="6 13" id="KW-0963">Cytoplasm</keyword>
<evidence type="ECO:0000256" key="6">
    <source>
        <dbReference type="ARBA" id="ARBA00022490"/>
    </source>
</evidence>